<dbReference type="EMBL" id="ML179136">
    <property type="protein sequence ID" value="THU98449.1"/>
    <property type="molecule type" value="Genomic_DNA"/>
</dbReference>
<proteinExistence type="predicted"/>
<dbReference type="OrthoDB" id="8249012at2759"/>
<sequence>MALSRTILARGPTRAYWTIPRMGARFMATAQNPTSSANIREKAEGDISLSFSSLGAELVELPPKFMDLKRELWNENLMNSWREVLSELQTRTEDIISKGTGIIPQINWLYGSESRTFQRAGGTVPIASYLSGSVKQFENYFNLVFTKMESSDDCSVTTPTACVLTTRPHRQLAFLSLAPDSTSHISLGPTLQLEFLPITSESTSYFRTRAHLQLAFLPLASDSISYSY</sequence>
<evidence type="ECO:0000313" key="2">
    <source>
        <dbReference type="Proteomes" id="UP000297245"/>
    </source>
</evidence>
<dbReference type="Proteomes" id="UP000297245">
    <property type="component" value="Unassembled WGS sequence"/>
</dbReference>
<gene>
    <name evidence="1" type="ORF">K435DRAFT_795732</name>
</gene>
<reference evidence="1 2" key="1">
    <citation type="journal article" date="2019" name="Nat. Ecol. Evol.">
        <title>Megaphylogeny resolves global patterns of mushroom evolution.</title>
        <authorList>
            <person name="Varga T."/>
            <person name="Krizsan K."/>
            <person name="Foldi C."/>
            <person name="Dima B."/>
            <person name="Sanchez-Garcia M."/>
            <person name="Sanchez-Ramirez S."/>
            <person name="Szollosi G.J."/>
            <person name="Szarkandi J.G."/>
            <person name="Papp V."/>
            <person name="Albert L."/>
            <person name="Andreopoulos W."/>
            <person name="Angelini C."/>
            <person name="Antonin V."/>
            <person name="Barry K.W."/>
            <person name="Bougher N.L."/>
            <person name="Buchanan P."/>
            <person name="Buyck B."/>
            <person name="Bense V."/>
            <person name="Catcheside P."/>
            <person name="Chovatia M."/>
            <person name="Cooper J."/>
            <person name="Damon W."/>
            <person name="Desjardin D."/>
            <person name="Finy P."/>
            <person name="Geml J."/>
            <person name="Haridas S."/>
            <person name="Hughes K."/>
            <person name="Justo A."/>
            <person name="Karasinski D."/>
            <person name="Kautmanova I."/>
            <person name="Kiss B."/>
            <person name="Kocsube S."/>
            <person name="Kotiranta H."/>
            <person name="LaButti K.M."/>
            <person name="Lechner B.E."/>
            <person name="Liimatainen K."/>
            <person name="Lipzen A."/>
            <person name="Lukacs Z."/>
            <person name="Mihaltcheva S."/>
            <person name="Morgado L.N."/>
            <person name="Niskanen T."/>
            <person name="Noordeloos M.E."/>
            <person name="Ohm R.A."/>
            <person name="Ortiz-Santana B."/>
            <person name="Ovrebo C."/>
            <person name="Racz N."/>
            <person name="Riley R."/>
            <person name="Savchenko A."/>
            <person name="Shiryaev A."/>
            <person name="Soop K."/>
            <person name="Spirin V."/>
            <person name="Szebenyi C."/>
            <person name="Tomsovsky M."/>
            <person name="Tulloss R.E."/>
            <person name="Uehling J."/>
            <person name="Grigoriev I.V."/>
            <person name="Vagvolgyi C."/>
            <person name="Papp T."/>
            <person name="Martin F.M."/>
            <person name="Miettinen O."/>
            <person name="Hibbett D.S."/>
            <person name="Nagy L.G."/>
        </authorList>
    </citation>
    <scope>NUCLEOTIDE SEQUENCE [LARGE SCALE GENOMIC DNA]</scope>
    <source>
        <strain evidence="1 2">CBS 962.96</strain>
    </source>
</reference>
<organism evidence="1 2">
    <name type="scientific">Dendrothele bispora (strain CBS 962.96)</name>
    <dbReference type="NCBI Taxonomy" id="1314807"/>
    <lineage>
        <taxon>Eukaryota</taxon>
        <taxon>Fungi</taxon>
        <taxon>Dikarya</taxon>
        <taxon>Basidiomycota</taxon>
        <taxon>Agaricomycotina</taxon>
        <taxon>Agaricomycetes</taxon>
        <taxon>Agaricomycetidae</taxon>
        <taxon>Agaricales</taxon>
        <taxon>Agaricales incertae sedis</taxon>
        <taxon>Dendrothele</taxon>
    </lineage>
</organism>
<dbReference type="AlphaFoldDB" id="A0A4S8M7Y5"/>
<name>A0A4S8M7Y5_DENBC</name>
<protein>
    <submittedName>
        <fullName evidence="1">Uncharacterized protein</fullName>
    </submittedName>
</protein>
<accession>A0A4S8M7Y5</accession>
<evidence type="ECO:0000313" key="1">
    <source>
        <dbReference type="EMBL" id="THU98449.1"/>
    </source>
</evidence>
<keyword evidence="2" id="KW-1185">Reference proteome</keyword>